<dbReference type="EMBL" id="CAXAMN010024897">
    <property type="protein sequence ID" value="CAK9090830.1"/>
    <property type="molecule type" value="Genomic_DNA"/>
</dbReference>
<feature type="region of interest" description="Disordered" evidence="1">
    <location>
        <begin position="487"/>
        <end position="528"/>
    </location>
</feature>
<proteinExistence type="predicted"/>
<evidence type="ECO:0000256" key="1">
    <source>
        <dbReference type="SAM" id="MobiDB-lite"/>
    </source>
</evidence>
<feature type="compositionally biased region" description="Basic residues" evidence="1">
    <location>
        <begin position="402"/>
        <end position="412"/>
    </location>
</feature>
<feature type="compositionally biased region" description="Basic and acidic residues" evidence="1">
    <location>
        <begin position="391"/>
        <end position="401"/>
    </location>
</feature>
<reference evidence="2 3" key="1">
    <citation type="submission" date="2024-02" db="EMBL/GenBank/DDBJ databases">
        <authorList>
            <person name="Chen Y."/>
            <person name="Shah S."/>
            <person name="Dougan E. K."/>
            <person name="Thang M."/>
            <person name="Chan C."/>
        </authorList>
    </citation>
    <scope>NUCLEOTIDE SEQUENCE [LARGE SCALE GENOMIC DNA]</scope>
</reference>
<organism evidence="2 3">
    <name type="scientific">Durusdinium trenchii</name>
    <dbReference type="NCBI Taxonomy" id="1381693"/>
    <lineage>
        <taxon>Eukaryota</taxon>
        <taxon>Sar</taxon>
        <taxon>Alveolata</taxon>
        <taxon>Dinophyceae</taxon>
        <taxon>Suessiales</taxon>
        <taxon>Symbiodiniaceae</taxon>
        <taxon>Durusdinium</taxon>
    </lineage>
</organism>
<comment type="caution">
    <text evidence="2">The sequence shown here is derived from an EMBL/GenBank/DDBJ whole genome shotgun (WGS) entry which is preliminary data.</text>
</comment>
<sequence length="528" mass="58465">MDQVFYVKLVNFMLRWRQLGSEEDQPDKAEQLESMRECFRSILGKSGVHRLTLILAECWCVLTSCKLFEDCCPAEASQIPISSAAPAPVAGDLHVIGWLPHASILEEELCGAMDLVESLQQYAELEGEIGIGQWLADLRFAFLDEAGNNGLQAHLQPPANMNWKTAPNPAWLCRLSNLWRKYLALAPNAVIPSKKHRLALEKLQERRSGVNTGKKNQQDFAEACDEWIRIGLSHLRFLKQSDINRSRCFRKCDPDEIATLETVLGLITEIDGETDDSQQSQGSPPPAAADPSKQLALVPQSRPVAAAEPAAAGKKDPLAIFAAVNSRPSFVEGGVQPQKNKSPVKGLPESNVQFGGFLAGLMSIGVVDSKTLEVLHAQEPLNKGKGGQKGQEAKESKEKGQAKLKKLKCKSKKRDEGDTGEHYPDTPEGFDPTIDRAKNRKRWTSRYYHYAYDEAWRQWKSRQECLAAAREGSKAASEEFERLWPTAATKSVKQTSGKKEAPKAKKVKKSEENITPPKEGASRAIDVD</sequence>
<feature type="region of interest" description="Disordered" evidence="1">
    <location>
        <begin position="378"/>
        <end position="434"/>
    </location>
</feature>
<accession>A0ABP0QSH9</accession>
<name>A0ABP0QSH9_9DINO</name>
<feature type="compositionally biased region" description="Basic and acidic residues" evidence="1">
    <location>
        <begin position="413"/>
        <end position="425"/>
    </location>
</feature>
<keyword evidence="3" id="KW-1185">Reference proteome</keyword>
<evidence type="ECO:0000313" key="2">
    <source>
        <dbReference type="EMBL" id="CAK9090830.1"/>
    </source>
</evidence>
<protein>
    <submittedName>
        <fullName evidence="2">Uncharacterized protein</fullName>
    </submittedName>
</protein>
<feature type="region of interest" description="Disordered" evidence="1">
    <location>
        <begin position="273"/>
        <end position="311"/>
    </location>
</feature>
<evidence type="ECO:0000313" key="3">
    <source>
        <dbReference type="Proteomes" id="UP001642484"/>
    </source>
</evidence>
<gene>
    <name evidence="2" type="ORF">CCMP2556_LOCUS43619</name>
</gene>
<dbReference type="Proteomes" id="UP001642484">
    <property type="component" value="Unassembled WGS sequence"/>
</dbReference>